<dbReference type="PANTHER" id="PTHR42912">
    <property type="entry name" value="METHYLTRANSFERASE"/>
    <property type="match status" value="1"/>
</dbReference>
<dbReference type="Proteomes" id="UP000830055">
    <property type="component" value="Chromosome"/>
</dbReference>
<dbReference type="InterPro" id="IPR050508">
    <property type="entry name" value="Methyltransf_Superfamily"/>
</dbReference>
<evidence type="ECO:0000259" key="1">
    <source>
        <dbReference type="Pfam" id="PF13649"/>
    </source>
</evidence>
<keyword evidence="2" id="KW-0489">Methyltransferase</keyword>
<reference evidence="2 3" key="1">
    <citation type="submission" date="2022-01" db="EMBL/GenBank/DDBJ databases">
        <title>Desulfofustis limnae sp. nov., a novel mesophilic sulfate-reducing bacterium isolated from marsh soil.</title>
        <authorList>
            <person name="Watanabe M."/>
            <person name="Takahashi A."/>
            <person name="Kojima H."/>
            <person name="Fukui M."/>
        </authorList>
    </citation>
    <scope>NUCLEOTIDE SEQUENCE [LARGE SCALE GENOMIC DNA]</scope>
    <source>
        <strain evidence="2 3">PPLL</strain>
    </source>
</reference>
<dbReference type="GO" id="GO:0008168">
    <property type="term" value="F:methyltransferase activity"/>
    <property type="evidence" value="ECO:0007669"/>
    <property type="project" value="UniProtKB-KW"/>
</dbReference>
<sequence>MTVDPYRAIAPLYDRVLSPLLRTIRRDIATYIGYRQFRSVIDLCCGTGEQLRLLVGQERTLCGIDNSLAMLAQAKQRGPESIEYHLLDAEQTTFSTNTFDCAIISFALHEKHPAAARAVYENAWRLVRPGGAIVLADFSQVPAGLKGFVYGHLAIPLVERLAGRDHYRHYRRWMENGALESFIGGQGSGADVISRPFGRCCLCCAVDVTAAGLSLNNSLVLLNRALADQRITRKEGSDGR</sequence>
<dbReference type="InterPro" id="IPR041698">
    <property type="entry name" value="Methyltransf_25"/>
</dbReference>
<dbReference type="SUPFAM" id="SSF53335">
    <property type="entry name" value="S-adenosyl-L-methionine-dependent methyltransferases"/>
    <property type="match status" value="1"/>
</dbReference>
<dbReference type="GO" id="GO:0032259">
    <property type="term" value="P:methylation"/>
    <property type="evidence" value="ECO:0007669"/>
    <property type="project" value="UniProtKB-KW"/>
</dbReference>
<keyword evidence="3" id="KW-1185">Reference proteome</keyword>
<dbReference type="Gene3D" id="3.40.50.150">
    <property type="entry name" value="Vaccinia Virus protein VP39"/>
    <property type="match status" value="1"/>
</dbReference>
<dbReference type="Pfam" id="PF13649">
    <property type="entry name" value="Methyltransf_25"/>
    <property type="match status" value="1"/>
</dbReference>
<feature type="domain" description="Methyltransferase" evidence="1">
    <location>
        <begin position="40"/>
        <end position="131"/>
    </location>
</feature>
<gene>
    <name evidence="2" type="ORF">DPPLL_14140</name>
</gene>
<name>A0ABM7W853_9BACT</name>
<dbReference type="InterPro" id="IPR029063">
    <property type="entry name" value="SAM-dependent_MTases_sf"/>
</dbReference>
<accession>A0ABM7W853</accession>
<organism evidence="2 3">
    <name type="scientific">Desulfofustis limnaeus</name>
    <dbReference type="NCBI Taxonomy" id="2740163"/>
    <lineage>
        <taxon>Bacteria</taxon>
        <taxon>Pseudomonadati</taxon>
        <taxon>Thermodesulfobacteriota</taxon>
        <taxon>Desulfobulbia</taxon>
        <taxon>Desulfobulbales</taxon>
        <taxon>Desulfocapsaceae</taxon>
        <taxon>Desulfofustis</taxon>
    </lineage>
</organism>
<dbReference type="EMBL" id="AP025516">
    <property type="protein sequence ID" value="BDD87049.1"/>
    <property type="molecule type" value="Genomic_DNA"/>
</dbReference>
<evidence type="ECO:0000313" key="3">
    <source>
        <dbReference type="Proteomes" id="UP000830055"/>
    </source>
</evidence>
<dbReference type="PANTHER" id="PTHR42912:SF93">
    <property type="entry name" value="N6-ADENOSINE-METHYLTRANSFERASE TMT1A"/>
    <property type="match status" value="1"/>
</dbReference>
<evidence type="ECO:0000313" key="2">
    <source>
        <dbReference type="EMBL" id="BDD87049.1"/>
    </source>
</evidence>
<protein>
    <submittedName>
        <fullName evidence="2">Methyltransferase type 11</fullName>
    </submittedName>
</protein>
<dbReference type="RefSeq" id="WP_284154092.1">
    <property type="nucleotide sequence ID" value="NZ_AP025516.1"/>
</dbReference>
<dbReference type="CDD" id="cd02440">
    <property type="entry name" value="AdoMet_MTases"/>
    <property type="match status" value="1"/>
</dbReference>
<keyword evidence="2" id="KW-0808">Transferase</keyword>
<proteinExistence type="predicted"/>